<proteinExistence type="predicted"/>
<sequence length="716" mass="79554">MLLENMTIDQLNEVFDADNLGTIYPVQDLTPKAKVPQMLHIKVPGTNDLLVRLTHLDTVGTRVKAVQPGDKTVQVFLMSLSEKGNITDFRGGLGTDPVGAINTIFTTVLDISKKFRFDSVLFRIPKNKMKGQERAVQRVLSRLIKNRSGGRFTTLDEIERDESKKFSFVMAYRKNSDVLDQVPLSDNIEKVETKAGDTFIDKDTGKQVSKAEAVASEIVKKAEKITTKNVISKTKVSKQALIAALYGEIETTKMSTAALEVFNDLQSTAEPLSSKGVELSKGVSMAESSMKNSLTTLSYNLERVSQVGRDQRFVNHPATNLVTHVEYQLASNIGWPMAEAESFGRYLLGRISDVLRKAKPLQLNNAFKDIATAALEHEGFRKLTLAQRLDVIAPIVTYIINDTSEDMSRVVSRSPNLYGTAKWSQAQAEVVKNYCDTSYDLINGFLRGINNPGSPKRLYELVETMDSVFEEHGIRLKKGTLLYRGQKLTKQDFVKTMENKMFYFRNYVSTSMTPIIYGISQFGEGSIAAMLADNPTNADTHTPEEIVQSAQGEVSPQDELMNMTYYGEREVPSISYIISGADKLKVIIPGSLAEYYDEQEVILPRGTVIKYNTVIGGNLDKTADGSALLKNIIVEAEVLDPSLLKESVVYDGDLFMETGEMVAVDLITEDVAEVTESPSNSFSAQFRKPRFENESNEILQALSAIAFKNIKPKFIS</sequence>
<accession>A0AB38ZCD5</accession>
<name>A0AB38ZCD5_9CAUD</name>
<dbReference type="Pfam" id="PF03496">
    <property type="entry name" value="ADPrib_exo_Tox"/>
    <property type="match status" value="1"/>
</dbReference>
<dbReference type="EMBL" id="PP174317">
    <property type="protein sequence ID" value="WUV29372.1"/>
    <property type="molecule type" value="Genomic_DNA"/>
</dbReference>
<protein>
    <submittedName>
        <fullName evidence="2">Alt-like RNA polymerase ADP-ribosyltransferase</fullName>
    </submittedName>
</protein>
<dbReference type="GO" id="GO:0005576">
    <property type="term" value="C:extracellular region"/>
    <property type="evidence" value="ECO:0007669"/>
    <property type="project" value="InterPro"/>
</dbReference>
<reference evidence="2" key="1">
    <citation type="submission" date="2024-01" db="EMBL/GenBank/DDBJ databases">
        <title>Isolation and characterization of novel bacteriophages targeting carbapenem-resistant Acinetobacter baumannii.</title>
        <authorList>
            <person name="Kim J."/>
            <person name="Kim S."/>
            <person name="Choi Y.-J."/>
            <person name="Shin M."/>
        </authorList>
    </citation>
    <scope>NUCLEOTIDE SEQUENCE</scope>
</reference>
<dbReference type="SUPFAM" id="SSF56399">
    <property type="entry name" value="ADP-ribosylation"/>
    <property type="match status" value="1"/>
</dbReference>
<feature type="domain" description="ADP ribosyltransferase" evidence="1">
    <location>
        <begin position="422"/>
        <end position="617"/>
    </location>
</feature>
<evidence type="ECO:0000259" key="1">
    <source>
        <dbReference type="Pfam" id="PF03496"/>
    </source>
</evidence>
<evidence type="ECO:0000313" key="2">
    <source>
        <dbReference type="EMBL" id="WUV29372.1"/>
    </source>
</evidence>
<dbReference type="InterPro" id="IPR003540">
    <property type="entry name" value="ADP-ribosyltransferase"/>
</dbReference>
<dbReference type="PROSITE" id="PS51996">
    <property type="entry name" value="TR_MART"/>
    <property type="match status" value="1"/>
</dbReference>
<dbReference type="Gene3D" id="3.90.176.10">
    <property type="entry name" value="Toxin ADP-ribosyltransferase, Chain A, domain 1"/>
    <property type="match status" value="1"/>
</dbReference>
<organism evidence="2">
    <name type="scientific">Acinetobacter phage vB_AbaSt_W16</name>
    <dbReference type="NCBI Taxonomy" id="3116434"/>
    <lineage>
        <taxon>Viruses</taxon>
        <taxon>Duplodnaviria</taxon>
        <taxon>Heunggongvirae</taxon>
        <taxon>Uroviricota</taxon>
        <taxon>Caudoviricetes</taxon>
    </lineage>
</organism>